<name>A0AAU8K317_9ACTN</name>
<dbReference type="PANTHER" id="PTHR12277:SF79">
    <property type="entry name" value="XAA-PRO DIPEPTIDYL-PEPTIDASE-RELATED"/>
    <property type="match status" value="1"/>
</dbReference>
<dbReference type="PANTHER" id="PTHR12277">
    <property type="entry name" value="ALPHA/BETA HYDROLASE DOMAIN-CONTAINING PROTEIN"/>
    <property type="match status" value="1"/>
</dbReference>
<dbReference type="InterPro" id="IPR000073">
    <property type="entry name" value="AB_hydrolase_1"/>
</dbReference>
<organism evidence="2">
    <name type="scientific">Kitasatospora camelliae</name>
    <dbReference type="NCBI Taxonomy" id="3156397"/>
    <lineage>
        <taxon>Bacteria</taxon>
        <taxon>Bacillati</taxon>
        <taxon>Actinomycetota</taxon>
        <taxon>Actinomycetes</taxon>
        <taxon>Kitasatosporales</taxon>
        <taxon>Streptomycetaceae</taxon>
        <taxon>Kitasatospora</taxon>
    </lineage>
</organism>
<accession>A0AAU8K317</accession>
<proteinExistence type="predicted"/>
<evidence type="ECO:0000313" key="2">
    <source>
        <dbReference type="EMBL" id="XCM81859.1"/>
    </source>
</evidence>
<evidence type="ECO:0000259" key="1">
    <source>
        <dbReference type="Pfam" id="PF00561"/>
    </source>
</evidence>
<dbReference type="KEGG" id="kcm:ABWK59_24625"/>
<dbReference type="EMBL" id="CP159872">
    <property type="protein sequence ID" value="XCM81859.1"/>
    <property type="molecule type" value="Genomic_DNA"/>
</dbReference>
<dbReference type="Pfam" id="PF00561">
    <property type="entry name" value="Abhydrolase_1"/>
    <property type="match status" value="1"/>
</dbReference>
<feature type="domain" description="AB hydrolase-1" evidence="1">
    <location>
        <begin position="152"/>
        <end position="270"/>
    </location>
</feature>
<dbReference type="InterPro" id="IPR029058">
    <property type="entry name" value="AB_hydrolase_fold"/>
</dbReference>
<gene>
    <name evidence="2" type="ORF">ABWK59_24625</name>
</gene>
<sequence>MRWGTAAIVAAAAVGTGAAFLLLGRRVSERSLRPGSAEHYPTVVRVHDLGSGRVTVTRTPDTLRPGHYALEWAGGGHAVIGEVLGGDAQSVTRRLERADGGTLAVGIEVRVTPLVHLGDPRTALGLDFTETAVDGELGVMPAWYVPAIRGTWVILVHGPGSDRRQALPVIPLLHALRMPTLTITYRGDPDAPAPPDGLGHFGETEWRDVEAAIRFALDCGAGKVVLYGWSLGATMALQTAARSTWRDAVAGLVLDSPVLDLSASVRREAVRAGVPAPLAGLGALAAEGRSGVDLASFARIAEGRDLHMPTLVLHSPVDGVAPWAAAERLARRREDLVSLQAVPGAEHTALWNADPEAYGEALRRWMTPLL</sequence>
<reference evidence="2" key="1">
    <citation type="submission" date="2024-06" db="EMBL/GenBank/DDBJ databases">
        <title>The genome sequences of Kitasatospora sp. strain HUAS MG31.</title>
        <authorList>
            <person name="Mo P."/>
        </authorList>
    </citation>
    <scope>NUCLEOTIDE SEQUENCE</scope>
    <source>
        <strain evidence="2">HUAS MG31</strain>
    </source>
</reference>
<dbReference type="Gene3D" id="3.40.50.1820">
    <property type="entry name" value="alpha/beta hydrolase"/>
    <property type="match status" value="1"/>
</dbReference>
<dbReference type="GO" id="GO:0016787">
    <property type="term" value="F:hydrolase activity"/>
    <property type="evidence" value="ECO:0007669"/>
    <property type="project" value="UniProtKB-KW"/>
</dbReference>
<keyword evidence="2" id="KW-0378">Hydrolase</keyword>
<dbReference type="AlphaFoldDB" id="A0AAU8K317"/>
<dbReference type="SUPFAM" id="SSF53474">
    <property type="entry name" value="alpha/beta-Hydrolases"/>
    <property type="match status" value="1"/>
</dbReference>
<dbReference type="RefSeq" id="WP_354642788.1">
    <property type="nucleotide sequence ID" value="NZ_CP159872.1"/>
</dbReference>
<protein>
    <submittedName>
        <fullName evidence="2">Alpha/beta hydrolase</fullName>
    </submittedName>
</protein>